<dbReference type="PANTHER" id="PTHR10963">
    <property type="entry name" value="GLYCOSYL HYDROLASE-RELATED"/>
    <property type="match status" value="1"/>
</dbReference>
<reference evidence="4" key="1">
    <citation type="journal article" date="2019" name="Int. J. Syst. Evol. Microbiol.">
        <title>The Global Catalogue of Microorganisms (GCM) 10K type strain sequencing project: providing services to taxonomists for standard genome sequencing and annotation.</title>
        <authorList>
            <consortium name="The Broad Institute Genomics Platform"/>
            <consortium name="The Broad Institute Genome Sequencing Center for Infectious Disease"/>
            <person name="Wu L."/>
            <person name="Ma J."/>
        </authorList>
    </citation>
    <scope>NUCLEOTIDE SEQUENCE [LARGE SCALE GENOMIC DNA]</scope>
    <source>
        <strain evidence="4">NBRC 102520</strain>
    </source>
</reference>
<dbReference type="InterPro" id="IPR000757">
    <property type="entry name" value="Beta-glucanase-like"/>
</dbReference>
<dbReference type="InterPro" id="IPR050546">
    <property type="entry name" value="Glycosyl_Hydrlase_16"/>
</dbReference>
<evidence type="ECO:0000256" key="1">
    <source>
        <dbReference type="ARBA" id="ARBA00006865"/>
    </source>
</evidence>
<dbReference type="Pfam" id="PF00722">
    <property type="entry name" value="Glyco_hydro_16"/>
    <property type="match status" value="1"/>
</dbReference>
<organism evidence="3 4">
    <name type="scientific">Bradyrhizobium iriomotense</name>
    <dbReference type="NCBI Taxonomy" id="441950"/>
    <lineage>
        <taxon>Bacteria</taxon>
        <taxon>Pseudomonadati</taxon>
        <taxon>Pseudomonadota</taxon>
        <taxon>Alphaproteobacteria</taxon>
        <taxon>Hyphomicrobiales</taxon>
        <taxon>Nitrobacteraceae</taxon>
        <taxon>Bradyrhizobium</taxon>
    </lineage>
</organism>
<dbReference type="InterPro" id="IPR011121">
    <property type="entry name" value="Trp-rich_dom"/>
</dbReference>
<comment type="similarity">
    <text evidence="1">Belongs to the glycosyl hydrolase 16 family.</text>
</comment>
<dbReference type="SUPFAM" id="SSF51120">
    <property type="entry name" value="beta-Roll"/>
    <property type="match status" value="4"/>
</dbReference>
<evidence type="ECO:0000313" key="3">
    <source>
        <dbReference type="EMBL" id="GLR91070.1"/>
    </source>
</evidence>
<dbReference type="InterPro" id="IPR013320">
    <property type="entry name" value="ConA-like_dom_sf"/>
</dbReference>
<dbReference type="PROSITE" id="PS00330">
    <property type="entry name" value="HEMOLYSIN_CALCIUM"/>
    <property type="match status" value="2"/>
</dbReference>
<dbReference type="Proteomes" id="UP001156905">
    <property type="component" value="Unassembled WGS sequence"/>
</dbReference>
<dbReference type="InterPro" id="IPR041498">
    <property type="entry name" value="Big_6"/>
</dbReference>
<dbReference type="PRINTS" id="PR00313">
    <property type="entry name" value="CABNDNGRPT"/>
</dbReference>
<gene>
    <name evidence="3" type="ORF">GCM10007857_77860</name>
</gene>
<dbReference type="CDD" id="cd08023">
    <property type="entry name" value="GH16_laminarinase_like"/>
    <property type="match status" value="1"/>
</dbReference>
<dbReference type="EMBL" id="BSOW01000041">
    <property type="protein sequence ID" value="GLR91070.1"/>
    <property type="molecule type" value="Genomic_DNA"/>
</dbReference>
<dbReference type="SUPFAM" id="SSF49899">
    <property type="entry name" value="Concanavalin A-like lectins/glucanases"/>
    <property type="match status" value="1"/>
</dbReference>
<dbReference type="Pfam" id="PF19077">
    <property type="entry name" value="Big_13"/>
    <property type="match status" value="2"/>
</dbReference>
<dbReference type="RefSeq" id="WP_284274211.1">
    <property type="nucleotide sequence ID" value="NZ_BSOW01000041.1"/>
</dbReference>
<dbReference type="PANTHER" id="PTHR10963:SF55">
    <property type="entry name" value="GLYCOSIDE HYDROLASE FAMILY 16 PROTEIN"/>
    <property type="match status" value="1"/>
</dbReference>
<dbReference type="InterPro" id="IPR044016">
    <property type="entry name" value="Big_13"/>
</dbReference>
<proteinExistence type="inferred from homology"/>
<keyword evidence="4" id="KW-1185">Reference proteome</keyword>
<dbReference type="InterPro" id="IPR011049">
    <property type="entry name" value="Serralysin-like_metalloprot_C"/>
</dbReference>
<dbReference type="NCBIfam" id="NF033510">
    <property type="entry name" value="Ca_tandemer"/>
    <property type="match status" value="3"/>
</dbReference>
<dbReference type="Gene3D" id="2.60.40.10">
    <property type="entry name" value="Immunoglobulins"/>
    <property type="match status" value="3"/>
</dbReference>
<dbReference type="PROSITE" id="PS51762">
    <property type="entry name" value="GH16_2"/>
    <property type="match status" value="1"/>
</dbReference>
<dbReference type="Pfam" id="PF17936">
    <property type="entry name" value="Big_6"/>
    <property type="match status" value="1"/>
</dbReference>
<dbReference type="InterPro" id="IPR018511">
    <property type="entry name" value="Hemolysin-typ_Ca-bd_CS"/>
</dbReference>
<accession>A0ABQ6B9N8</accession>
<dbReference type="InterPro" id="IPR001343">
    <property type="entry name" value="Hemolysn_Ca-bd"/>
</dbReference>
<sequence length="1753" mass="178065">MVVVQQEHATIMTYALTINGTSGADILFGGTGNDILTGGAGSDLFVISKGYGSDTISDFQTGVGGDTLRVQNYGFATFESFMSAAKQTGTDVIVTLSSSETLTLQNVALSSLTAANVVLDNPLPVSASPNTAWTTVGAGGTLTGGATNDSLQAMGDGVTLIGGAGDDSYFMYNHETKVVELAGQGIDTIYDGMIDGYSLVNAPNVENLRLGGSYNAPATGNDLDNIIVGNAGNNMIDGGKGNDVLTGGAGSDTFVIRTGNGNDIVTDFQTGPGGDILQINGTNFKTIADVTAAMQQVGTDVVLSLGNGEKITLENVQVQNFTAANVNIVTAPTGLIQTFGDDFSSLSAGQDPHLTWKTSYAWSGTASYTLSGEQEVYVDPSFTGLPGTKASSPLGLNPFSIQDGHLVITAAPIPSSDAAYIGNHQFSSGVITTENSFVQTYGYFEMKATLPDTKGAWPAFWMLPINTHGLGTELDTLEALGKDPDQSHYGFVSSSTSNQGYWANTPDLTAGDHTFGVEWTPYTLTYFVDGVEVGQVATPSDMNTAMYMIANLAMGGSWAGNADPSATAQMSIDYIKAYQLPEYTLANYTLLTSGAATTTIAGTADADTLTGTSGNDLLGGAGGADTMTGGLGDDTYIVADPGAKVVEGYGGGVDTVMSSVSYTLSDYVENLTLTGSAAINGTGNSEANIIIGNDAANIITGGLGNDILTGGAGADTFVINSGDGSDIITDFTPGSAAGHDIVQLNGFAFTSDSDIKAAMTQVGDDVYLALTSQDTLVFRNTTISAFTSDDFQLPSALPVGGTITSWISGSTSSHIVYGTAANDQITAVNADDTLVGWTGDDTYVIGNPNQKIIENPGGGIDSVQAWSSYTLPANVENLTLMTGGLTGVGNDLANRMVGSSGNDILNGGGGDDWLSGGAGNDTFIYGIGSGHDTIADFHVFTSATAEHDKLVLKGYDAGAYLTNVGDEWTVHYAGGTDSFRIAGVTQLSSSDYTFVSATGASMTMAGLAAPTISLAGATSSAAGGLTNANHLTLTGTAQAGVTIKVFDQTAQIGIATADANGIWSLATSTLADGSHSFTAIAKDSAGDVSSVSTSVTITIDATAPNAPLIAAYSPDSNVVGDGITKANQLTLSGTAEAGSKVLVFDGTTPVGTATVDANGNWSFATGTLADGTHAFTSKAVDAAGNVSTESSASNITVDTVAPNAPVLISDRLIASNKVVVSGTAEAGSTIKLYEGTTLLGTAVTASNGTWSVTTGSLADGSHAFTATATDAAGNVSNLSAVLDPVVGTVIESIGSASLIKSGNNFYVGTASTGYSAELKFGGVAQVVDPTGRVTPLGVEKTATGYQVVWSLGGGQYSIWTTDNSGNETSYLHVSGTSSTLKGLETTFQQDLNGDGVIGAPSATAAPAAATPAATTLIETNGSAGLAQIASNFYVGTAGAGYNAELKFAGVAQVVDPTGHVTPLGAEKTVTGYQVVWSLGSGQYSIWTTDNNGNETSYLHVSGTSSTLKGLETSFLQDLNGDGVINTASTVLDIASKAVLDLSNMSQAVTIEAGATLELTGAVSGAVTFAGASGTLVLDHASQFTGKVYGLSGNGDPSSSDILDFKDISFGSGTTVSYLGDTSGGVLTVTDAQNHTAQIKLVGDYTHSTFNLSDDGSGGTLAIDPPVDQFSFSFAEASTPAPTPIHGAAVTGDAFIFTGTTIAGLVQPMISTDHAQDRVSLTANHIGVNFDQAPHIDITSHVDPIDLHAFLLHA</sequence>
<feature type="domain" description="GH16" evidence="2">
    <location>
        <begin position="324"/>
        <end position="583"/>
    </location>
</feature>
<dbReference type="InterPro" id="IPR013783">
    <property type="entry name" value="Ig-like_fold"/>
</dbReference>
<dbReference type="Pfam" id="PF07483">
    <property type="entry name" value="W_rich_C"/>
    <property type="match status" value="2"/>
</dbReference>
<comment type="caution">
    <text evidence="3">The sequence shown here is derived from an EMBL/GenBank/DDBJ whole genome shotgun (WGS) entry which is preliminary data.</text>
</comment>
<protein>
    <recommendedName>
        <fullName evidence="2">GH16 domain-containing protein</fullName>
    </recommendedName>
</protein>
<evidence type="ECO:0000313" key="4">
    <source>
        <dbReference type="Proteomes" id="UP001156905"/>
    </source>
</evidence>
<evidence type="ECO:0000259" key="2">
    <source>
        <dbReference type="PROSITE" id="PS51762"/>
    </source>
</evidence>
<dbReference type="Gene3D" id="2.150.10.10">
    <property type="entry name" value="Serralysin-like metalloprotease, C-terminal"/>
    <property type="match status" value="5"/>
</dbReference>
<dbReference type="Pfam" id="PF00353">
    <property type="entry name" value="HemolysinCabind"/>
    <property type="match status" value="7"/>
</dbReference>
<name>A0ABQ6B9N8_9BRAD</name>
<dbReference type="Gene3D" id="2.60.120.200">
    <property type="match status" value="1"/>
</dbReference>